<evidence type="ECO:0000313" key="2">
    <source>
        <dbReference type="EMBL" id="PKI45789.1"/>
    </source>
</evidence>
<name>A0A2I0IP75_PUNGR</name>
<dbReference type="Proteomes" id="UP000233551">
    <property type="component" value="Unassembled WGS sequence"/>
</dbReference>
<dbReference type="EMBL" id="PGOL01002697">
    <property type="protein sequence ID" value="PKI45789.1"/>
    <property type="molecule type" value="Genomic_DNA"/>
</dbReference>
<accession>A0A2I0IP75</accession>
<organism evidence="2 3">
    <name type="scientific">Punica granatum</name>
    <name type="common">Pomegranate</name>
    <dbReference type="NCBI Taxonomy" id="22663"/>
    <lineage>
        <taxon>Eukaryota</taxon>
        <taxon>Viridiplantae</taxon>
        <taxon>Streptophyta</taxon>
        <taxon>Embryophyta</taxon>
        <taxon>Tracheophyta</taxon>
        <taxon>Spermatophyta</taxon>
        <taxon>Magnoliopsida</taxon>
        <taxon>eudicotyledons</taxon>
        <taxon>Gunneridae</taxon>
        <taxon>Pentapetalae</taxon>
        <taxon>rosids</taxon>
        <taxon>malvids</taxon>
        <taxon>Myrtales</taxon>
        <taxon>Lythraceae</taxon>
        <taxon>Punica</taxon>
    </lineage>
</organism>
<sequence length="131" mass="15615">MSRTTHEVVFRNHKKIPMDHSPQLEDFLINWNRPERKQSSKGQQFLCLGEQWSPDENLTRERELEGESETRATERSRSQESESRVTDLEQKRSSAGKRAIVESRRRDVTDGEELEWRVGDERSWSRRRFAI</sequence>
<reference evidence="2 3" key="1">
    <citation type="submission" date="2017-11" db="EMBL/GenBank/DDBJ databases">
        <title>De-novo sequencing of pomegranate (Punica granatum L.) genome.</title>
        <authorList>
            <person name="Akparov Z."/>
            <person name="Amiraslanov A."/>
            <person name="Hajiyeva S."/>
            <person name="Abbasov M."/>
            <person name="Kaur K."/>
            <person name="Hamwieh A."/>
            <person name="Solovyev V."/>
            <person name="Salamov A."/>
            <person name="Braich B."/>
            <person name="Kosarev P."/>
            <person name="Mahmoud A."/>
            <person name="Hajiyev E."/>
            <person name="Babayeva S."/>
            <person name="Izzatullayeva V."/>
            <person name="Mammadov A."/>
            <person name="Mammadov A."/>
            <person name="Sharifova S."/>
            <person name="Ojaghi J."/>
            <person name="Eynullazada K."/>
            <person name="Bayramov B."/>
            <person name="Abdulazimova A."/>
            <person name="Shahmuradov I."/>
        </authorList>
    </citation>
    <scope>NUCLEOTIDE SEQUENCE [LARGE SCALE GENOMIC DNA]</scope>
    <source>
        <strain evidence="3">cv. AG2017</strain>
        <tissue evidence="2">Leaf</tissue>
    </source>
</reference>
<comment type="caution">
    <text evidence="2">The sequence shown here is derived from an EMBL/GenBank/DDBJ whole genome shotgun (WGS) entry which is preliminary data.</text>
</comment>
<protein>
    <submittedName>
        <fullName evidence="2">Uncharacterized protein</fullName>
    </submittedName>
</protein>
<feature type="compositionally biased region" description="Basic and acidic residues" evidence="1">
    <location>
        <begin position="99"/>
        <end position="112"/>
    </location>
</feature>
<feature type="region of interest" description="Disordered" evidence="1">
    <location>
        <begin position="39"/>
        <end position="112"/>
    </location>
</feature>
<evidence type="ECO:0000313" key="3">
    <source>
        <dbReference type="Proteomes" id="UP000233551"/>
    </source>
</evidence>
<gene>
    <name evidence="2" type="ORF">CRG98_033796</name>
</gene>
<proteinExistence type="predicted"/>
<dbReference type="AlphaFoldDB" id="A0A2I0IP75"/>
<evidence type="ECO:0000256" key="1">
    <source>
        <dbReference type="SAM" id="MobiDB-lite"/>
    </source>
</evidence>
<keyword evidence="3" id="KW-1185">Reference proteome</keyword>
<feature type="compositionally biased region" description="Basic and acidic residues" evidence="1">
    <location>
        <begin position="57"/>
        <end position="92"/>
    </location>
</feature>